<evidence type="ECO:0000256" key="12">
    <source>
        <dbReference type="PIRSR" id="PIRSR602401-1"/>
    </source>
</evidence>
<evidence type="ECO:0000256" key="11">
    <source>
        <dbReference type="ARBA" id="ARBA00023136"/>
    </source>
</evidence>
<dbReference type="GO" id="GO:0016125">
    <property type="term" value="P:sterol metabolic process"/>
    <property type="evidence" value="ECO:0007669"/>
    <property type="project" value="TreeGrafter"/>
</dbReference>
<dbReference type="Gene3D" id="1.10.630.10">
    <property type="entry name" value="Cytochrome P450"/>
    <property type="match status" value="1"/>
</dbReference>
<dbReference type="InterPro" id="IPR017972">
    <property type="entry name" value="Cyt_P450_CS"/>
</dbReference>
<keyword evidence="9 12" id="KW-0408">Iron</keyword>
<keyword evidence="6 12" id="KW-0479">Metal-binding</keyword>
<evidence type="ECO:0000256" key="6">
    <source>
        <dbReference type="ARBA" id="ARBA00022723"/>
    </source>
</evidence>
<evidence type="ECO:0000256" key="8">
    <source>
        <dbReference type="ARBA" id="ARBA00023002"/>
    </source>
</evidence>
<dbReference type="GO" id="GO:0016020">
    <property type="term" value="C:membrane"/>
    <property type="evidence" value="ECO:0007669"/>
    <property type="project" value="UniProtKB-SubCell"/>
</dbReference>
<keyword evidence="7 14" id="KW-1133">Transmembrane helix</keyword>
<dbReference type="PRINTS" id="PR00385">
    <property type="entry name" value="P450"/>
</dbReference>
<dbReference type="GO" id="GO:0020037">
    <property type="term" value="F:heme binding"/>
    <property type="evidence" value="ECO:0007669"/>
    <property type="project" value="InterPro"/>
</dbReference>
<organism evidence="15 16">
    <name type="scientific">Papaver atlanticum</name>
    <dbReference type="NCBI Taxonomy" id="357466"/>
    <lineage>
        <taxon>Eukaryota</taxon>
        <taxon>Viridiplantae</taxon>
        <taxon>Streptophyta</taxon>
        <taxon>Embryophyta</taxon>
        <taxon>Tracheophyta</taxon>
        <taxon>Spermatophyta</taxon>
        <taxon>Magnoliopsida</taxon>
        <taxon>Ranunculales</taxon>
        <taxon>Papaveraceae</taxon>
        <taxon>Papaveroideae</taxon>
        <taxon>Papaver</taxon>
    </lineage>
</organism>
<dbReference type="GO" id="GO:0016132">
    <property type="term" value="P:brassinosteroid biosynthetic process"/>
    <property type="evidence" value="ECO:0007669"/>
    <property type="project" value="TreeGrafter"/>
</dbReference>
<proteinExistence type="inferred from homology"/>
<keyword evidence="5 14" id="KW-0812">Transmembrane</keyword>
<dbReference type="PANTHER" id="PTHR24286">
    <property type="entry name" value="CYTOCHROME P450 26"/>
    <property type="match status" value="1"/>
</dbReference>
<evidence type="ECO:0000256" key="4">
    <source>
        <dbReference type="ARBA" id="ARBA00022617"/>
    </source>
</evidence>
<dbReference type="InterPro" id="IPR001128">
    <property type="entry name" value="Cyt_P450"/>
</dbReference>
<sequence>MLSLNILINTWSSITILCLIITYVVVSFTHYWYRWSHPKCNGKLPPGSMGFPLIGETLQFLIPSKSLDTSPFLKKRIAKYGKLFRTNIAGGQIIVSADQAFNHYIFQQEGKSVQLWYMDSFSAFFGKHVDASAYIHKYSKNTILSYIGTESLKEKLLSKIEVMVNQGLQSWSTKSSIEVRTSITKMIFDLSAKDLFSYDTAMCDEDMSKKFGFLQGIMCIPLNIPGTAFHTLMKNQKETTSFLRSILHERLKSRENNQQRHGDLLDKLIDDMKVEEFITENFIVFFMFSILLASFETISAAVTVAMTFLSDQPLVIEELTEEHEAILRSRENSSSLLTWKEYKSMKFTSQVINETMRMTNVSPGILRKVIKDIHINGYVIPAGWTLAMLPSFVHFNPDKYEDPLAFNPWRWNDAGSAKNFMPFGGGTRNCVGSEYAKVTMAVFFHVLVSKYRWTKIKGAQISRTPVLSFGDGLHIKISKKYQIKTL</sequence>
<dbReference type="Pfam" id="PF00067">
    <property type="entry name" value="p450"/>
    <property type="match status" value="1"/>
</dbReference>
<evidence type="ECO:0000256" key="5">
    <source>
        <dbReference type="ARBA" id="ARBA00022692"/>
    </source>
</evidence>
<evidence type="ECO:0000256" key="13">
    <source>
        <dbReference type="RuleBase" id="RU000461"/>
    </source>
</evidence>
<evidence type="ECO:0000256" key="14">
    <source>
        <dbReference type="SAM" id="Phobius"/>
    </source>
</evidence>
<evidence type="ECO:0000313" key="15">
    <source>
        <dbReference type="EMBL" id="KAI3877759.1"/>
    </source>
</evidence>
<feature type="transmembrane region" description="Helical" evidence="14">
    <location>
        <begin position="282"/>
        <end position="309"/>
    </location>
</feature>
<comment type="caution">
    <text evidence="15">The sequence shown here is derived from an EMBL/GenBank/DDBJ whole genome shotgun (WGS) entry which is preliminary data.</text>
</comment>
<evidence type="ECO:0000256" key="1">
    <source>
        <dbReference type="ARBA" id="ARBA00001971"/>
    </source>
</evidence>
<comment type="similarity">
    <text evidence="3 13">Belongs to the cytochrome P450 family.</text>
</comment>
<dbReference type="CDD" id="cd11043">
    <property type="entry name" value="CYP90-like"/>
    <property type="match status" value="1"/>
</dbReference>
<dbReference type="GO" id="GO:0005506">
    <property type="term" value="F:iron ion binding"/>
    <property type="evidence" value="ECO:0007669"/>
    <property type="project" value="InterPro"/>
</dbReference>
<dbReference type="InterPro" id="IPR036396">
    <property type="entry name" value="Cyt_P450_sf"/>
</dbReference>
<comment type="cofactor">
    <cofactor evidence="1 12">
        <name>heme</name>
        <dbReference type="ChEBI" id="CHEBI:30413"/>
    </cofactor>
</comment>
<dbReference type="Proteomes" id="UP001202328">
    <property type="component" value="Unassembled WGS sequence"/>
</dbReference>
<evidence type="ECO:0000256" key="10">
    <source>
        <dbReference type="ARBA" id="ARBA00023033"/>
    </source>
</evidence>
<dbReference type="GO" id="GO:0010268">
    <property type="term" value="P:brassinosteroid homeostasis"/>
    <property type="evidence" value="ECO:0007669"/>
    <property type="project" value="TreeGrafter"/>
</dbReference>
<dbReference type="GO" id="GO:0016705">
    <property type="term" value="F:oxidoreductase activity, acting on paired donors, with incorporation or reduction of molecular oxygen"/>
    <property type="evidence" value="ECO:0007669"/>
    <property type="project" value="InterPro"/>
</dbReference>
<dbReference type="InterPro" id="IPR002401">
    <property type="entry name" value="Cyt_P450_E_grp-I"/>
</dbReference>
<dbReference type="PRINTS" id="PR00463">
    <property type="entry name" value="EP450I"/>
</dbReference>
<evidence type="ECO:0000256" key="7">
    <source>
        <dbReference type="ARBA" id="ARBA00022989"/>
    </source>
</evidence>
<dbReference type="GO" id="GO:0004497">
    <property type="term" value="F:monooxygenase activity"/>
    <property type="evidence" value="ECO:0007669"/>
    <property type="project" value="UniProtKB-KW"/>
</dbReference>
<evidence type="ECO:0000256" key="9">
    <source>
        <dbReference type="ARBA" id="ARBA00023004"/>
    </source>
</evidence>
<gene>
    <name evidence="15" type="ORF">MKW98_020240</name>
</gene>
<protein>
    <recommendedName>
        <fullName evidence="17">Cytochrome P450</fullName>
    </recommendedName>
</protein>
<accession>A0AAD4S9C6</accession>
<evidence type="ECO:0000256" key="2">
    <source>
        <dbReference type="ARBA" id="ARBA00004370"/>
    </source>
</evidence>
<comment type="subcellular location">
    <subcellularLocation>
        <location evidence="2">Membrane</location>
    </subcellularLocation>
</comment>
<dbReference type="EMBL" id="JAJJMB010012369">
    <property type="protein sequence ID" value="KAI3877759.1"/>
    <property type="molecule type" value="Genomic_DNA"/>
</dbReference>
<dbReference type="FunFam" id="1.10.630.10:FF:000020">
    <property type="entry name" value="Cytochrome P450 family protein"/>
    <property type="match status" value="1"/>
</dbReference>
<keyword evidence="10 13" id="KW-0503">Monooxygenase</keyword>
<evidence type="ECO:0008006" key="17">
    <source>
        <dbReference type="Google" id="ProtNLM"/>
    </source>
</evidence>
<dbReference type="SUPFAM" id="SSF48264">
    <property type="entry name" value="Cytochrome P450"/>
    <property type="match status" value="1"/>
</dbReference>
<dbReference type="PROSITE" id="PS00086">
    <property type="entry name" value="CYTOCHROME_P450"/>
    <property type="match status" value="1"/>
</dbReference>
<keyword evidence="16" id="KW-1185">Reference proteome</keyword>
<dbReference type="AlphaFoldDB" id="A0AAD4S9C6"/>
<evidence type="ECO:0000313" key="16">
    <source>
        <dbReference type="Proteomes" id="UP001202328"/>
    </source>
</evidence>
<keyword evidence="11 14" id="KW-0472">Membrane</keyword>
<feature type="transmembrane region" description="Helical" evidence="14">
    <location>
        <begin position="6"/>
        <end position="33"/>
    </location>
</feature>
<evidence type="ECO:0000256" key="3">
    <source>
        <dbReference type="ARBA" id="ARBA00010617"/>
    </source>
</evidence>
<keyword evidence="8 13" id="KW-0560">Oxidoreductase</keyword>
<dbReference type="PANTHER" id="PTHR24286:SF90">
    <property type="entry name" value="CYTOCHROME P450"/>
    <property type="match status" value="1"/>
</dbReference>
<keyword evidence="4 12" id="KW-0349">Heme</keyword>
<feature type="binding site" description="axial binding residue" evidence="12">
    <location>
        <position position="430"/>
    </location>
    <ligand>
        <name>heme</name>
        <dbReference type="ChEBI" id="CHEBI:30413"/>
    </ligand>
    <ligandPart>
        <name>Fe</name>
        <dbReference type="ChEBI" id="CHEBI:18248"/>
    </ligandPart>
</feature>
<reference evidence="15" key="1">
    <citation type="submission" date="2022-04" db="EMBL/GenBank/DDBJ databases">
        <title>A functionally conserved STORR gene fusion in Papaver species that diverged 16.8 million years ago.</title>
        <authorList>
            <person name="Catania T."/>
        </authorList>
    </citation>
    <scope>NUCLEOTIDE SEQUENCE</scope>
    <source>
        <strain evidence="15">S-188037</strain>
    </source>
</reference>
<dbReference type="GO" id="GO:0033075">
    <property type="term" value="P:isoquinoline alkaloid biosynthetic process"/>
    <property type="evidence" value="ECO:0007669"/>
    <property type="project" value="UniProtKB-ARBA"/>
</dbReference>
<name>A0AAD4S9C6_9MAGN</name>